<name>A0ABV0EVU8_9ENTE</name>
<feature type="domain" description="GyrI-like small molecule binding" evidence="1">
    <location>
        <begin position="18"/>
        <end position="200"/>
    </location>
</feature>
<evidence type="ECO:0000313" key="3">
    <source>
        <dbReference type="Proteomes" id="UP000664357"/>
    </source>
</evidence>
<dbReference type="PIRSF" id="PIRSF031644">
    <property type="entry name" value="UCP031644"/>
    <property type="match status" value="1"/>
</dbReference>
<dbReference type="RefSeq" id="WP_207703869.1">
    <property type="nucleotide sequence ID" value="NZ_JAFREL020000003.1"/>
</dbReference>
<evidence type="ECO:0000259" key="1">
    <source>
        <dbReference type="Pfam" id="PF06445"/>
    </source>
</evidence>
<dbReference type="InterPro" id="IPR029442">
    <property type="entry name" value="GyrI-like"/>
</dbReference>
<accession>A0ABV0EVU8</accession>
<dbReference type="Pfam" id="PF06445">
    <property type="entry name" value="GyrI-like"/>
    <property type="match status" value="1"/>
</dbReference>
<dbReference type="Proteomes" id="UP000664357">
    <property type="component" value="Unassembled WGS sequence"/>
</dbReference>
<keyword evidence="3" id="KW-1185">Reference proteome</keyword>
<reference evidence="2 3" key="2">
    <citation type="submission" date="2024-02" db="EMBL/GenBank/DDBJ databases">
        <title>The Genome Sequence of Enterococcus sp. DIV0159.</title>
        <authorList>
            <person name="Earl A."/>
            <person name="Manson A."/>
            <person name="Gilmore M."/>
            <person name="Sanders J."/>
            <person name="Shea T."/>
            <person name="Howe W."/>
            <person name="Livny J."/>
            <person name="Cuomo C."/>
            <person name="Neafsey D."/>
            <person name="Birren B."/>
        </authorList>
    </citation>
    <scope>NUCLEOTIDE SEQUENCE [LARGE SCALE GENOMIC DNA]</scope>
    <source>
        <strain evidence="2 3">665A</strain>
    </source>
</reference>
<sequence length="207" mass="24096">MKHEWKKHEKEIYGATTKPQVIRLPEQKFITIAGMGDPNEAAFSERVGVLYSLAFPIKMAFKRSVVDNTEIGCNDYTVYPLEGQWTTTNPDDLQDKASFEYILMIRQSDYITEALFQETLAEVKKKKPHALLEQVNFETRQEGLCVQALHKGSFDEEPATFTKMEQFAQEQKLQRSHHEHKEIYLNDARKTAPEKRKTILRFQVVEN</sequence>
<dbReference type="SUPFAM" id="SSF55136">
    <property type="entry name" value="Probable bacterial effector-binding domain"/>
    <property type="match status" value="1"/>
</dbReference>
<comment type="caution">
    <text evidence="2">The sequence shown here is derived from an EMBL/GenBank/DDBJ whole genome shotgun (WGS) entry which is preliminary data.</text>
</comment>
<gene>
    <name evidence="2" type="ORF">JZO67_003674</name>
</gene>
<dbReference type="Gene3D" id="3.20.80.10">
    <property type="entry name" value="Regulatory factor, effector binding domain"/>
    <property type="match status" value="1"/>
</dbReference>
<dbReference type="InterPro" id="IPR008319">
    <property type="entry name" value="GyrI-like_CCH_Lin2189-like"/>
</dbReference>
<reference evidence="2 3" key="1">
    <citation type="submission" date="2021-03" db="EMBL/GenBank/DDBJ databases">
        <authorList>
            <person name="Gilmore M.S."/>
            <person name="Schwartzman J."/>
            <person name="Van Tyne D."/>
            <person name="Martin M."/>
            <person name="Earl A.M."/>
            <person name="Manson A.L."/>
            <person name="Straub T."/>
            <person name="Salamzade R."/>
            <person name="Saavedra J."/>
            <person name="Lebreton F."/>
            <person name="Prichula J."/>
            <person name="Schaufler K."/>
            <person name="Gaca A."/>
            <person name="Sgardioli B."/>
            <person name="Wagenaar J."/>
            <person name="Strong T."/>
        </authorList>
    </citation>
    <scope>NUCLEOTIDE SEQUENCE [LARGE SCALE GENOMIC DNA]</scope>
    <source>
        <strain evidence="2 3">665A</strain>
    </source>
</reference>
<dbReference type="EMBL" id="JAFREL020000003">
    <property type="protein sequence ID" value="MEO1771693.1"/>
    <property type="molecule type" value="Genomic_DNA"/>
</dbReference>
<proteinExistence type="predicted"/>
<organism evidence="2 3">
    <name type="scientific">Candidatus Enterococcus ferrettii</name>
    <dbReference type="NCBI Taxonomy" id="2815324"/>
    <lineage>
        <taxon>Bacteria</taxon>
        <taxon>Bacillati</taxon>
        <taxon>Bacillota</taxon>
        <taxon>Bacilli</taxon>
        <taxon>Lactobacillales</taxon>
        <taxon>Enterococcaceae</taxon>
        <taxon>Enterococcus</taxon>
    </lineage>
</organism>
<protein>
    <recommendedName>
        <fullName evidence="1">GyrI-like small molecule binding domain-containing protein</fullName>
    </recommendedName>
</protein>
<dbReference type="InterPro" id="IPR011256">
    <property type="entry name" value="Reg_factor_effector_dom_sf"/>
</dbReference>
<evidence type="ECO:0000313" key="2">
    <source>
        <dbReference type="EMBL" id="MEO1771693.1"/>
    </source>
</evidence>